<dbReference type="STRING" id="341036.SAMN05660649_04886"/>
<dbReference type="EMBL" id="FOOX01000027">
    <property type="protein sequence ID" value="SFH35971.1"/>
    <property type="molecule type" value="Genomic_DNA"/>
</dbReference>
<reference evidence="6" key="1">
    <citation type="submission" date="2016-10" db="EMBL/GenBank/DDBJ databases">
        <authorList>
            <person name="Varghese N."/>
            <person name="Submissions S."/>
        </authorList>
    </citation>
    <scope>NUCLEOTIDE SEQUENCE [LARGE SCALE GENOMIC DNA]</scope>
    <source>
        <strain evidence="6">DSM 17038</strain>
    </source>
</reference>
<sequence length="404" mass="45367">MKPEILAPAGSPEKLRYAIAYGADAVYLGGTDFGLRVAAAAFDRESMLSAVKYAHAGGVKVYVTLNIFAHNRDIEALPGYIRELVDAGVDAVIVSDPGVFSLVRELAPNLKIHVSTQANTTNWRSARVWESMGADRIVLARELSRGEIKTIRDKTGVELEAFVHGAMCMSYSGRCLLSNYMTGRDANRGDCAQACRWKYRLVEEKRPGEFFPFSEDDRGSYILSSRDLCLLEYLPDLLAAGVTSFKIEGRVKSVHYVATITRVYRQALDECLKDPDNYQVRPEWLQEISKVSNRDYTTGFFTGTRAGNPPPLDSIYRRNYTFVGVVRGYAPERGWLRVEQRNRFVTGEELEILTPGEVFTCPVHKILDEDGNVVDSAPHPQQTIYLPWPRPLPEFSLLRRPETA</sequence>
<dbReference type="SUPFAM" id="SSF51366">
    <property type="entry name" value="Ribulose-phoshate binding barrel"/>
    <property type="match status" value="1"/>
</dbReference>
<dbReference type="Proteomes" id="UP000199337">
    <property type="component" value="Unassembled WGS sequence"/>
</dbReference>
<dbReference type="Gene3D" id="2.40.30.10">
    <property type="entry name" value="Translation factors"/>
    <property type="match status" value="1"/>
</dbReference>
<evidence type="ECO:0000256" key="3">
    <source>
        <dbReference type="ARBA" id="ARBA00038374"/>
    </source>
</evidence>
<organism evidence="5 6">
    <name type="scientific">Desulfotruncus arcticus DSM 17038</name>
    <dbReference type="NCBI Taxonomy" id="1121424"/>
    <lineage>
        <taxon>Bacteria</taxon>
        <taxon>Bacillati</taxon>
        <taxon>Bacillota</taxon>
        <taxon>Clostridia</taxon>
        <taxon>Eubacteriales</taxon>
        <taxon>Desulfallaceae</taxon>
        <taxon>Desulfotruncus</taxon>
    </lineage>
</organism>
<comment type="similarity">
    <text evidence="3">Belongs to the peptidase U32 family.</text>
</comment>
<dbReference type="PROSITE" id="PS01276">
    <property type="entry name" value="PEPTIDASE_U32"/>
    <property type="match status" value="1"/>
</dbReference>
<dbReference type="Pfam" id="PF16325">
    <property type="entry name" value="Peptidase_U32_C"/>
    <property type="match status" value="1"/>
</dbReference>
<keyword evidence="2" id="KW-0378">Hydrolase</keyword>
<proteinExistence type="inferred from homology"/>
<dbReference type="InterPro" id="IPR001539">
    <property type="entry name" value="Peptidase_U32"/>
</dbReference>
<evidence type="ECO:0000313" key="6">
    <source>
        <dbReference type="Proteomes" id="UP000199337"/>
    </source>
</evidence>
<dbReference type="PANTHER" id="PTHR30217">
    <property type="entry name" value="PEPTIDASE U32 FAMILY"/>
    <property type="match status" value="1"/>
</dbReference>
<protein>
    <submittedName>
        <fullName evidence="5">Putative protease</fullName>
    </submittedName>
</protein>
<name>A0A1I2ZFT3_9FIRM</name>
<dbReference type="RefSeq" id="WP_092475646.1">
    <property type="nucleotide sequence ID" value="NZ_FOOX01000027.1"/>
</dbReference>
<dbReference type="InterPro" id="IPR011060">
    <property type="entry name" value="RibuloseP-bd_barrel"/>
</dbReference>
<dbReference type="Pfam" id="PF01136">
    <property type="entry name" value="Peptidase_U32"/>
    <property type="match status" value="1"/>
</dbReference>
<dbReference type="InterPro" id="IPR051454">
    <property type="entry name" value="RNA/ubiquinone_mod_enzymes"/>
</dbReference>
<accession>A0A1I2ZFT3</accession>
<keyword evidence="6" id="KW-1185">Reference proteome</keyword>
<dbReference type="PANTHER" id="PTHR30217:SF6">
    <property type="entry name" value="TRNA HYDROXYLATION PROTEIN P"/>
    <property type="match status" value="1"/>
</dbReference>
<dbReference type="InterPro" id="IPR032525">
    <property type="entry name" value="Peptidase_U32_C"/>
</dbReference>
<evidence type="ECO:0000259" key="4">
    <source>
        <dbReference type="Pfam" id="PF16325"/>
    </source>
</evidence>
<dbReference type="GO" id="GO:0008233">
    <property type="term" value="F:peptidase activity"/>
    <property type="evidence" value="ECO:0007669"/>
    <property type="project" value="UniProtKB-KW"/>
</dbReference>
<feature type="domain" description="Peptidase family U32 C-terminal" evidence="4">
    <location>
        <begin position="318"/>
        <end position="399"/>
    </location>
</feature>
<gene>
    <name evidence="5" type="ORF">SAMN05660649_04886</name>
</gene>
<dbReference type="GO" id="GO:0006508">
    <property type="term" value="P:proteolysis"/>
    <property type="evidence" value="ECO:0007669"/>
    <property type="project" value="UniProtKB-KW"/>
</dbReference>
<keyword evidence="1 5" id="KW-0645">Protease</keyword>
<evidence type="ECO:0000313" key="5">
    <source>
        <dbReference type="EMBL" id="SFH35971.1"/>
    </source>
</evidence>
<dbReference type="AlphaFoldDB" id="A0A1I2ZFT3"/>
<dbReference type="OrthoDB" id="9807498at2"/>
<evidence type="ECO:0000256" key="1">
    <source>
        <dbReference type="ARBA" id="ARBA00022670"/>
    </source>
</evidence>
<evidence type="ECO:0000256" key="2">
    <source>
        <dbReference type="ARBA" id="ARBA00022801"/>
    </source>
</evidence>